<dbReference type="InterPro" id="IPR005302">
    <property type="entry name" value="MoCF_Sase_C"/>
</dbReference>
<dbReference type="GO" id="GO:0003824">
    <property type="term" value="F:catalytic activity"/>
    <property type="evidence" value="ECO:0007669"/>
    <property type="project" value="InterPro"/>
</dbReference>
<dbReference type="PANTHER" id="PTHR30212:SF4">
    <property type="entry name" value="MOSC DOMAIN-CONTAINING PROTEIN"/>
    <property type="match status" value="1"/>
</dbReference>
<feature type="domain" description="MOSC" evidence="1">
    <location>
        <begin position="32"/>
        <end position="166"/>
    </location>
</feature>
<dbReference type="Gene3D" id="2.40.33.20">
    <property type="entry name" value="PK beta-barrel domain-like"/>
    <property type="match status" value="1"/>
</dbReference>
<dbReference type="SUPFAM" id="SSF50800">
    <property type="entry name" value="PK beta-barrel domain-like"/>
    <property type="match status" value="1"/>
</dbReference>
<dbReference type="AlphaFoldDB" id="A0A0D5NQ28"/>
<dbReference type="HOGENOM" id="CLU_082566_1_0_9"/>
<reference evidence="2 3" key="1">
    <citation type="journal article" date="2015" name="J. Biotechnol.">
        <title>Complete genome sequence of Paenibacillus beijingensis 7188(T) (=DSM 24997(T)), a novel rhizobacterium from jujube garden soil.</title>
        <authorList>
            <person name="Kwak Y."/>
            <person name="Shin J.H."/>
        </authorList>
    </citation>
    <scope>NUCLEOTIDE SEQUENCE [LARGE SCALE GENOMIC DNA]</scope>
    <source>
        <strain evidence="2 3">DSM 24997</strain>
    </source>
</reference>
<dbReference type="PROSITE" id="PS51340">
    <property type="entry name" value="MOSC"/>
    <property type="match status" value="1"/>
</dbReference>
<dbReference type="RefSeq" id="WP_045672463.1">
    <property type="nucleotide sequence ID" value="NZ_CP011058.1"/>
</dbReference>
<evidence type="ECO:0000313" key="3">
    <source>
        <dbReference type="Proteomes" id="UP000032633"/>
    </source>
</evidence>
<organism evidence="2 3">
    <name type="scientific">Paenibacillus beijingensis</name>
    <dbReference type="NCBI Taxonomy" id="1126833"/>
    <lineage>
        <taxon>Bacteria</taxon>
        <taxon>Bacillati</taxon>
        <taxon>Bacillota</taxon>
        <taxon>Bacilli</taxon>
        <taxon>Bacillales</taxon>
        <taxon>Paenibacillaceae</taxon>
        <taxon>Paenibacillus</taxon>
    </lineage>
</organism>
<dbReference type="InterPro" id="IPR005163">
    <property type="entry name" value="Tri_helical_YiiM-like"/>
</dbReference>
<dbReference type="PANTHER" id="PTHR30212">
    <property type="entry name" value="PROTEIN YIIM"/>
    <property type="match status" value="1"/>
</dbReference>
<gene>
    <name evidence="2" type="ORF">VN24_23910</name>
</gene>
<dbReference type="InterPro" id="IPR011037">
    <property type="entry name" value="Pyrv_Knase-like_insert_dom_sf"/>
</dbReference>
<name>A0A0D5NQ28_9BACL</name>
<accession>A0A0D5NQ28</accession>
<dbReference type="GO" id="GO:0030170">
    <property type="term" value="F:pyridoxal phosphate binding"/>
    <property type="evidence" value="ECO:0007669"/>
    <property type="project" value="InterPro"/>
</dbReference>
<sequence length="223" mass="24462">MSTLFQVRSFNVGLPVAVAHGAKTIETGIFKTSVSGRVNVHAGGPEGDGQADLIHHGGPDKALCVYFSSHYPYWEERLNCKLEWGSFGENITLDGGTERDLRIGDILTIGSATVQVSQPRQPCFKIGIRHGLPELTVWVQTTGYTGLYFRVLEEGAISAGDTASIIERPSHEITVAEANHIYYERKRDISSIRKLLTTPELAASWREALETRLDKLAHEGEGG</sequence>
<dbReference type="OrthoDB" id="9786134at2"/>
<evidence type="ECO:0000259" key="1">
    <source>
        <dbReference type="PROSITE" id="PS51340"/>
    </source>
</evidence>
<dbReference type="Pfam" id="PF03475">
    <property type="entry name" value="YiiM_3-alpha"/>
    <property type="match status" value="1"/>
</dbReference>
<dbReference type="Pfam" id="PF03473">
    <property type="entry name" value="MOSC"/>
    <property type="match status" value="1"/>
</dbReference>
<dbReference type="PATRIC" id="fig|1126833.4.peg.5256"/>
<dbReference type="Proteomes" id="UP000032633">
    <property type="component" value="Chromosome"/>
</dbReference>
<keyword evidence="3" id="KW-1185">Reference proteome</keyword>
<dbReference type="GO" id="GO:0030151">
    <property type="term" value="F:molybdenum ion binding"/>
    <property type="evidence" value="ECO:0007669"/>
    <property type="project" value="InterPro"/>
</dbReference>
<protein>
    <recommendedName>
        <fullName evidence="1">MOSC domain-containing protein</fullName>
    </recommendedName>
</protein>
<dbReference type="STRING" id="1126833.VN24_23910"/>
<evidence type="ECO:0000313" key="2">
    <source>
        <dbReference type="EMBL" id="AJY77038.1"/>
    </source>
</evidence>
<dbReference type="KEGG" id="pbj:VN24_23910"/>
<dbReference type="EMBL" id="CP011058">
    <property type="protein sequence ID" value="AJY77038.1"/>
    <property type="molecule type" value="Genomic_DNA"/>
</dbReference>
<proteinExistence type="predicted"/>
<reference evidence="3" key="2">
    <citation type="submission" date="2015-03" db="EMBL/GenBank/DDBJ databases">
        <title>Genome sequence of Paenibacillus beijingensis strain DSM 24997T.</title>
        <authorList>
            <person name="Kwak Y."/>
            <person name="Shin J.-H."/>
        </authorList>
    </citation>
    <scope>NUCLEOTIDE SEQUENCE [LARGE SCALE GENOMIC DNA]</scope>
    <source>
        <strain evidence="3">DSM 24997</strain>
    </source>
</reference>
<dbReference type="InterPro" id="IPR052353">
    <property type="entry name" value="Benzoxazolinone_Detox_Enz"/>
</dbReference>